<dbReference type="RefSeq" id="XP_015081305.1">
    <property type="nucleotide sequence ID" value="XM_015225819.1"/>
</dbReference>
<dbReference type="PANTHER" id="PTHR46148:SF58">
    <property type="entry name" value="RETROTRANSPOSON PROTEIN"/>
    <property type="match status" value="1"/>
</dbReference>
<evidence type="ECO:0000313" key="3">
    <source>
        <dbReference type="RefSeq" id="XP_015081305.1"/>
    </source>
</evidence>
<evidence type="ECO:0000259" key="1">
    <source>
        <dbReference type="PROSITE" id="PS50994"/>
    </source>
</evidence>
<dbReference type="Proteomes" id="UP000694930">
    <property type="component" value="Chromosome 7"/>
</dbReference>
<dbReference type="Gene3D" id="3.30.420.10">
    <property type="entry name" value="Ribonuclease H-like superfamily/Ribonuclease H"/>
    <property type="match status" value="1"/>
</dbReference>
<protein>
    <submittedName>
        <fullName evidence="3">Uncharacterized protein LOC107024887</fullName>
    </submittedName>
</protein>
<organism evidence="2 3">
    <name type="scientific">Solanum pennellii</name>
    <name type="common">Tomato</name>
    <name type="synonym">Lycopersicon pennellii</name>
    <dbReference type="NCBI Taxonomy" id="28526"/>
    <lineage>
        <taxon>Eukaryota</taxon>
        <taxon>Viridiplantae</taxon>
        <taxon>Streptophyta</taxon>
        <taxon>Embryophyta</taxon>
        <taxon>Tracheophyta</taxon>
        <taxon>Spermatophyta</taxon>
        <taxon>Magnoliopsida</taxon>
        <taxon>eudicotyledons</taxon>
        <taxon>Gunneridae</taxon>
        <taxon>Pentapetalae</taxon>
        <taxon>asterids</taxon>
        <taxon>lamiids</taxon>
        <taxon>Solanales</taxon>
        <taxon>Solanaceae</taxon>
        <taxon>Solanoideae</taxon>
        <taxon>Solaneae</taxon>
        <taxon>Solanum</taxon>
        <taxon>Solanum subgen. Lycopersicon</taxon>
    </lineage>
</organism>
<sequence length="405" mass="47008">MGSFTYVQPERREMVREIQRLSSLGVRLANSEDSGVSIREVAESSIIDEVKRHQYEDPILAQYRDAALQKEKTHLRLHLTECYNMKADCVYPILRGYDGRLWERHTLPVILFTLGQQKCIMTSDAYTGLPRTQRKYESIWVIIDRRTKSAHFLPVRTTYSAEDYARLYVREIVRLHGVPTSIISYRGAQFTANFWRSFQKGLGTQVNLSTAFHPQTDGQAERTIKTLEDMLRMAPYEALYGRKCRSPIGWFDVGETKLIGPDMIQQAVDKVLPMKGVMRFGRKGKLSPRYIGPYQIVCWIGKVAYELDLPSDLEVVQKVFHVSMLRKCIGDPSRVFPVDDVQVTEELSYEEKPVAMLDRQFRRLRTKDVASVKVLWENNNREEMTWEAEDEMKNKYPYLFPIPAG</sequence>
<dbReference type="PANTHER" id="PTHR46148">
    <property type="entry name" value="CHROMO DOMAIN-CONTAINING PROTEIN"/>
    <property type="match status" value="1"/>
</dbReference>
<evidence type="ECO:0000313" key="2">
    <source>
        <dbReference type="Proteomes" id="UP000694930"/>
    </source>
</evidence>
<dbReference type="InterPro" id="IPR001584">
    <property type="entry name" value="Integrase_cat-core"/>
</dbReference>
<dbReference type="InterPro" id="IPR036397">
    <property type="entry name" value="RNaseH_sf"/>
</dbReference>
<accession>A0ABM1H756</accession>
<reference evidence="3" key="2">
    <citation type="submission" date="2025-08" db="UniProtKB">
        <authorList>
            <consortium name="RefSeq"/>
        </authorList>
    </citation>
    <scope>IDENTIFICATION</scope>
</reference>
<dbReference type="PROSITE" id="PS50994">
    <property type="entry name" value="INTEGRASE"/>
    <property type="match status" value="1"/>
</dbReference>
<feature type="domain" description="Integrase catalytic" evidence="1">
    <location>
        <begin position="104"/>
        <end position="296"/>
    </location>
</feature>
<gene>
    <name evidence="3" type="primary">LOC107024887</name>
</gene>
<keyword evidence="2" id="KW-1185">Reference proteome</keyword>
<dbReference type="SUPFAM" id="SSF53098">
    <property type="entry name" value="Ribonuclease H-like"/>
    <property type="match status" value="1"/>
</dbReference>
<name>A0ABM1H756_SOLPN</name>
<dbReference type="GeneID" id="107024887"/>
<dbReference type="Pfam" id="PF24626">
    <property type="entry name" value="SH3_Tf2-1"/>
    <property type="match status" value="1"/>
</dbReference>
<proteinExistence type="predicted"/>
<dbReference type="InterPro" id="IPR056924">
    <property type="entry name" value="SH3_Tf2-1"/>
</dbReference>
<reference evidence="2" key="1">
    <citation type="journal article" date="2014" name="Nat. Genet.">
        <title>The genome of the stress-tolerant wild tomato species Solanum pennellii.</title>
        <authorList>
            <person name="Bolger A."/>
            <person name="Scossa F."/>
            <person name="Bolger M.E."/>
            <person name="Lanz C."/>
            <person name="Maumus F."/>
            <person name="Tohge T."/>
            <person name="Quesneville H."/>
            <person name="Alseekh S."/>
            <person name="Sorensen I."/>
            <person name="Lichtenstein G."/>
            <person name="Fich E.A."/>
            <person name="Conte M."/>
            <person name="Keller H."/>
            <person name="Schneeberger K."/>
            <person name="Schwacke R."/>
            <person name="Ofner I."/>
            <person name="Vrebalov J."/>
            <person name="Xu Y."/>
            <person name="Osorio S."/>
            <person name="Aflitos S.A."/>
            <person name="Schijlen E."/>
            <person name="Jimenez-Gomez J.M."/>
            <person name="Ryngajllo M."/>
            <person name="Kimura S."/>
            <person name="Kumar R."/>
            <person name="Koenig D."/>
            <person name="Headland L.R."/>
            <person name="Maloof J.N."/>
            <person name="Sinha N."/>
            <person name="van Ham R.C."/>
            <person name="Lankhorst R.K."/>
            <person name="Mao L."/>
            <person name="Vogel A."/>
            <person name="Arsova B."/>
            <person name="Panstruga R."/>
            <person name="Fei Z."/>
            <person name="Rose J.K."/>
            <person name="Zamir D."/>
            <person name="Carrari F."/>
            <person name="Giovannoni J.J."/>
            <person name="Weigel D."/>
            <person name="Usadel B."/>
            <person name="Fernie A.R."/>
        </authorList>
    </citation>
    <scope>NUCLEOTIDE SEQUENCE [LARGE SCALE GENOMIC DNA]</scope>
    <source>
        <strain evidence="2">cv. LA0716</strain>
    </source>
</reference>
<dbReference type="InterPro" id="IPR012337">
    <property type="entry name" value="RNaseH-like_sf"/>
</dbReference>